<dbReference type="AlphaFoldDB" id="A0A0F6YK55"/>
<accession>A0A0F6YK55</accession>
<dbReference type="Proteomes" id="UP000034883">
    <property type="component" value="Chromosome"/>
</dbReference>
<evidence type="ECO:0000259" key="2">
    <source>
        <dbReference type="Pfam" id="PF01510"/>
    </source>
</evidence>
<name>A0A0F6YK55_9BACT</name>
<evidence type="ECO:0000313" key="4">
    <source>
        <dbReference type="Proteomes" id="UP000034883"/>
    </source>
</evidence>
<evidence type="ECO:0000256" key="1">
    <source>
        <dbReference type="SAM" id="MobiDB-lite"/>
    </source>
</evidence>
<gene>
    <name evidence="3" type="ORF">DB32_006056</name>
</gene>
<proteinExistence type="predicted"/>
<dbReference type="EMBL" id="CP011125">
    <property type="protein sequence ID" value="AKF08907.1"/>
    <property type="molecule type" value="Genomic_DNA"/>
</dbReference>
<dbReference type="InterPro" id="IPR036505">
    <property type="entry name" value="Amidase/PGRP_sf"/>
</dbReference>
<dbReference type="KEGG" id="samy:DB32_006056"/>
<keyword evidence="4" id="KW-1185">Reference proteome</keyword>
<feature type="region of interest" description="Disordered" evidence="1">
    <location>
        <begin position="213"/>
        <end position="235"/>
    </location>
</feature>
<protein>
    <recommendedName>
        <fullName evidence="2">N-acetylmuramoyl-L-alanine amidase domain-containing protein</fullName>
    </recommendedName>
</protein>
<evidence type="ECO:0000313" key="3">
    <source>
        <dbReference type="EMBL" id="AKF08907.1"/>
    </source>
</evidence>
<dbReference type="GO" id="GO:0008745">
    <property type="term" value="F:N-acetylmuramoyl-L-alanine amidase activity"/>
    <property type="evidence" value="ECO:0007669"/>
    <property type="project" value="InterPro"/>
</dbReference>
<dbReference type="Gene3D" id="3.40.80.10">
    <property type="entry name" value="Peptidoglycan recognition protein-like"/>
    <property type="match status" value="1"/>
</dbReference>
<dbReference type="InterPro" id="IPR002502">
    <property type="entry name" value="Amidase_domain"/>
</dbReference>
<dbReference type="Pfam" id="PF01510">
    <property type="entry name" value="Amidase_2"/>
    <property type="match status" value="1"/>
</dbReference>
<reference evidence="3 4" key="1">
    <citation type="submission" date="2015-03" db="EMBL/GenBank/DDBJ databases">
        <title>Genome assembly of Sandaracinus amylolyticus DSM 53668.</title>
        <authorList>
            <person name="Sharma G."/>
            <person name="Subramanian S."/>
        </authorList>
    </citation>
    <scope>NUCLEOTIDE SEQUENCE [LARGE SCALE GENOMIC DNA]</scope>
    <source>
        <strain evidence="3 4">DSM 53668</strain>
    </source>
</reference>
<dbReference type="STRING" id="927083.DB32_006056"/>
<organism evidence="3 4">
    <name type="scientific">Sandaracinus amylolyticus</name>
    <dbReference type="NCBI Taxonomy" id="927083"/>
    <lineage>
        <taxon>Bacteria</taxon>
        <taxon>Pseudomonadati</taxon>
        <taxon>Myxococcota</taxon>
        <taxon>Polyangia</taxon>
        <taxon>Polyangiales</taxon>
        <taxon>Sandaracinaceae</taxon>
        <taxon>Sandaracinus</taxon>
    </lineage>
</organism>
<dbReference type="GO" id="GO:0009253">
    <property type="term" value="P:peptidoglycan catabolic process"/>
    <property type="evidence" value="ECO:0007669"/>
    <property type="project" value="InterPro"/>
</dbReference>
<feature type="domain" description="N-acetylmuramoyl-L-alanine amidase" evidence="2">
    <location>
        <begin position="45"/>
        <end position="187"/>
    </location>
</feature>
<sequence length="235" mass="25402">MGGAGAVNSSATLTGSRVEIVDWRARHDGTKVSQHRGRVLERDPRDVDSVTLHQTACVFGPASDREKRLARAMKIGAHATAFREGVGVLAMPLRWQGIHANALNATSIGLEIEGLYAGLQDDPTTAPREDLRTTWGRPPLELTELVVETARALLTRIVELAAAEGIELRYVRAHRQASGARRSDPGEGLWRAVALEHAVARLGLRVEPDRTWVSKSSGEGRPIPEAWGGGAGVQY</sequence>
<dbReference type="SUPFAM" id="SSF55846">
    <property type="entry name" value="N-acetylmuramoyl-L-alanine amidase-like"/>
    <property type="match status" value="1"/>
</dbReference>